<organism evidence="1 2">
    <name type="scientific">Ephemeroptericola cinctiostellae</name>
    <dbReference type="NCBI Taxonomy" id="2268024"/>
    <lineage>
        <taxon>Bacteria</taxon>
        <taxon>Pseudomonadati</taxon>
        <taxon>Pseudomonadota</taxon>
        <taxon>Betaproteobacteria</taxon>
        <taxon>Burkholderiales</taxon>
        <taxon>Burkholderiaceae</taxon>
        <taxon>Ephemeroptericola</taxon>
    </lineage>
</organism>
<evidence type="ECO:0000313" key="1">
    <source>
        <dbReference type="EMBL" id="AXF86769.1"/>
    </source>
</evidence>
<dbReference type="EMBL" id="CP031124">
    <property type="protein sequence ID" value="AXF86769.1"/>
    <property type="molecule type" value="Genomic_DNA"/>
</dbReference>
<accession>A0A345DEI1</accession>
<dbReference type="AlphaFoldDB" id="A0A345DEI1"/>
<keyword evidence="2" id="KW-1185">Reference proteome</keyword>
<protein>
    <submittedName>
        <fullName evidence="1">Uncharacterized protein</fullName>
    </submittedName>
</protein>
<gene>
    <name evidence="1" type="ORF">DTO96_102525</name>
</gene>
<evidence type="ECO:0000313" key="2">
    <source>
        <dbReference type="Proteomes" id="UP000252182"/>
    </source>
</evidence>
<dbReference type="RefSeq" id="WP_114563811.1">
    <property type="nucleotide sequence ID" value="NZ_CP031124.1"/>
</dbReference>
<dbReference type="KEGG" id="hyf:DTO96_102525"/>
<sequence length="124" mass="13208">MTNLNDTVLAIIEQAEKQGMTCFGVRAMTSFGGVVQKVTVGDCLDASNDWDDGISSDVKLGGTCALSIKYDGFEVDGVKQTIEKLIKHYASNGEQIVLVGGMFVDYGNDPGEVIVADATVLHVF</sequence>
<proteinExistence type="predicted"/>
<reference evidence="2" key="1">
    <citation type="submission" date="2018-07" db="EMBL/GenBank/DDBJ databases">
        <authorList>
            <person name="Kim H."/>
        </authorList>
    </citation>
    <scope>NUCLEOTIDE SEQUENCE [LARGE SCALE GENOMIC DNA]</scope>
    <source>
        <strain evidence="2">F02</strain>
    </source>
</reference>
<name>A0A345DEI1_9BURK</name>
<dbReference type="Proteomes" id="UP000252182">
    <property type="component" value="Chromosome"/>
</dbReference>